<reference evidence="2" key="1">
    <citation type="journal article" date="2011" name="Nat. Genet.">
        <title>The Arabidopsis lyrata genome sequence and the basis of rapid genome size change.</title>
        <authorList>
            <person name="Hu T.T."/>
            <person name="Pattyn P."/>
            <person name="Bakker E.G."/>
            <person name="Cao J."/>
            <person name="Cheng J.-F."/>
            <person name="Clark R.M."/>
            <person name="Fahlgren N."/>
            <person name="Fawcett J.A."/>
            <person name="Grimwood J."/>
            <person name="Gundlach H."/>
            <person name="Haberer G."/>
            <person name="Hollister J.D."/>
            <person name="Ossowski S."/>
            <person name="Ottilar R.P."/>
            <person name="Salamov A.A."/>
            <person name="Schneeberger K."/>
            <person name="Spannagl M."/>
            <person name="Wang X."/>
            <person name="Yang L."/>
            <person name="Nasrallah M.E."/>
            <person name="Bergelson J."/>
            <person name="Carrington J.C."/>
            <person name="Gaut B.S."/>
            <person name="Schmutz J."/>
            <person name="Mayer K.F.X."/>
            <person name="Van de Peer Y."/>
            <person name="Grigoriev I.V."/>
            <person name="Nordborg M."/>
            <person name="Weigel D."/>
            <person name="Guo Y.-L."/>
        </authorList>
    </citation>
    <scope>NUCLEOTIDE SEQUENCE [LARGE SCALE GENOMIC DNA]</scope>
    <source>
        <strain evidence="2">cv. MN47</strain>
    </source>
</reference>
<gene>
    <name evidence="1" type="ORF">ARALYDRAFT_915963</name>
</gene>
<organism evidence="2">
    <name type="scientific">Arabidopsis lyrata subsp. lyrata</name>
    <name type="common">Lyre-leaved rock-cress</name>
    <dbReference type="NCBI Taxonomy" id="81972"/>
    <lineage>
        <taxon>Eukaryota</taxon>
        <taxon>Viridiplantae</taxon>
        <taxon>Streptophyta</taxon>
        <taxon>Embryophyta</taxon>
        <taxon>Tracheophyta</taxon>
        <taxon>Spermatophyta</taxon>
        <taxon>Magnoliopsida</taxon>
        <taxon>eudicotyledons</taxon>
        <taxon>Gunneridae</taxon>
        <taxon>Pentapetalae</taxon>
        <taxon>rosids</taxon>
        <taxon>malvids</taxon>
        <taxon>Brassicales</taxon>
        <taxon>Brassicaceae</taxon>
        <taxon>Camelineae</taxon>
        <taxon>Arabidopsis</taxon>
    </lineage>
</organism>
<evidence type="ECO:0000313" key="1">
    <source>
        <dbReference type="EMBL" id="EFH46844.1"/>
    </source>
</evidence>
<dbReference type="Proteomes" id="UP000008694">
    <property type="component" value="Unassembled WGS sequence"/>
</dbReference>
<name>D7MIK7_ARALL</name>
<protein>
    <submittedName>
        <fullName evidence="1">Predicted protein</fullName>
    </submittedName>
</protein>
<proteinExistence type="predicted"/>
<keyword evidence="2" id="KW-1185">Reference proteome</keyword>
<dbReference type="Gramene" id="scaffold_703705.1">
    <property type="protein sequence ID" value="scaffold_703705.1"/>
    <property type="gene ID" value="scaffold_703705.1"/>
</dbReference>
<evidence type="ECO:0000313" key="2">
    <source>
        <dbReference type="Proteomes" id="UP000008694"/>
    </source>
</evidence>
<sequence length="63" mass="7400">MECASSDVNGLTSWAMLDLEVLHCPICFEPLTIPIFEVAFQILHNYRFIIFIEKYFCRVPLNF</sequence>
<dbReference type="HOGENOM" id="CLU_208087_0_0_1"/>
<accession>D7MIK7</accession>
<dbReference type="EMBL" id="GL348719">
    <property type="protein sequence ID" value="EFH46844.1"/>
    <property type="molecule type" value="Genomic_DNA"/>
</dbReference>
<dbReference type="AlphaFoldDB" id="D7MIK7"/>